<dbReference type="GO" id="GO:0016787">
    <property type="term" value="F:hydrolase activity"/>
    <property type="evidence" value="ECO:0007669"/>
    <property type="project" value="UniProtKB-KW"/>
</dbReference>
<gene>
    <name evidence="2" type="ORF">SAMN05216554_0462</name>
</gene>
<reference evidence="2 3" key="1">
    <citation type="submission" date="2016-10" db="EMBL/GenBank/DDBJ databases">
        <authorList>
            <person name="de Groot N.N."/>
        </authorList>
    </citation>
    <scope>NUCLEOTIDE SEQUENCE [LARGE SCALE GENOMIC DNA]</scope>
    <source>
        <strain evidence="2 3">CGMCC 4.3491</strain>
    </source>
</reference>
<comment type="cofactor">
    <cofactor evidence="1">
        <name>Mg(2+)</name>
        <dbReference type="ChEBI" id="CHEBI:18420"/>
    </cofactor>
    <text evidence="1">Binds 2 magnesium ions per subunit.</text>
</comment>
<dbReference type="AlphaFoldDB" id="A0A1H3K9Y9"/>
<keyword evidence="1" id="KW-0479">Metal-binding</keyword>
<accession>A0A1H3K9Y9</accession>
<dbReference type="PANTHER" id="PTHR16222">
    <property type="entry name" value="ADP-RIBOSYLGLYCOHYDROLASE"/>
    <property type="match status" value="1"/>
</dbReference>
<dbReference type="Gene3D" id="1.10.4080.10">
    <property type="entry name" value="ADP-ribosylation/Crystallin J1"/>
    <property type="match status" value="1"/>
</dbReference>
<feature type="binding site" evidence="1">
    <location>
        <position position="391"/>
    </location>
    <ligand>
        <name>Mg(2+)</name>
        <dbReference type="ChEBI" id="CHEBI:18420"/>
        <label>1</label>
    </ligand>
</feature>
<dbReference type="InterPro" id="IPR050792">
    <property type="entry name" value="ADP-ribosylglycohydrolase"/>
</dbReference>
<keyword evidence="2" id="KW-0378">Hydrolase</keyword>
<dbReference type="InterPro" id="IPR036705">
    <property type="entry name" value="Ribosyl_crysJ1_sf"/>
</dbReference>
<dbReference type="EMBL" id="FNPZ01000001">
    <property type="protein sequence ID" value="SDY48398.1"/>
    <property type="molecule type" value="Genomic_DNA"/>
</dbReference>
<protein>
    <submittedName>
        <fullName evidence="2">ADP-ribosylglycohydrolase</fullName>
    </submittedName>
</protein>
<feature type="binding site" evidence="1">
    <location>
        <position position="388"/>
    </location>
    <ligand>
        <name>Mg(2+)</name>
        <dbReference type="ChEBI" id="CHEBI:18420"/>
        <label>1</label>
    </ligand>
</feature>
<dbReference type="GO" id="GO:0046872">
    <property type="term" value="F:metal ion binding"/>
    <property type="evidence" value="ECO:0007669"/>
    <property type="project" value="UniProtKB-KW"/>
</dbReference>
<dbReference type="InterPro" id="IPR005502">
    <property type="entry name" value="Ribosyl_crysJ1"/>
</dbReference>
<dbReference type="Proteomes" id="UP000198891">
    <property type="component" value="Unassembled WGS sequence"/>
</dbReference>
<keyword evidence="1" id="KW-0460">Magnesium</keyword>
<evidence type="ECO:0000313" key="3">
    <source>
        <dbReference type="Proteomes" id="UP000198891"/>
    </source>
</evidence>
<feature type="binding site" evidence="1">
    <location>
        <position position="390"/>
    </location>
    <ligand>
        <name>Mg(2+)</name>
        <dbReference type="ChEBI" id="CHEBI:18420"/>
        <label>1</label>
    </ligand>
</feature>
<name>A0A1H3K9Y9_9MICO</name>
<dbReference type="PANTHER" id="PTHR16222:SF12">
    <property type="entry name" value="ADP-RIBOSYLGLYCOHYDROLASE-RELATED"/>
    <property type="match status" value="1"/>
</dbReference>
<dbReference type="RefSeq" id="WP_217634262.1">
    <property type="nucleotide sequence ID" value="NZ_FNPZ01000001.1"/>
</dbReference>
<dbReference type="SUPFAM" id="SSF101478">
    <property type="entry name" value="ADP-ribosylglycohydrolase"/>
    <property type="match status" value="1"/>
</dbReference>
<proteinExistence type="predicted"/>
<organism evidence="2 3">
    <name type="scientific">Herbiconiux ginsengi</name>
    <dbReference type="NCBI Taxonomy" id="381665"/>
    <lineage>
        <taxon>Bacteria</taxon>
        <taxon>Bacillati</taxon>
        <taxon>Actinomycetota</taxon>
        <taxon>Actinomycetes</taxon>
        <taxon>Micrococcales</taxon>
        <taxon>Microbacteriaceae</taxon>
        <taxon>Herbiconiux</taxon>
    </lineage>
</organism>
<sequence length="449" mass="49513">MEYIDEFERRFGISQEPYGLALNELQQAMEAGHDVSAERRRFAELSFADETALTELYETLPLVPPSDSPYFEESGLADILESLPAASRTAPSLGGISDRIRGAWHGRLAGNMLGKPVELGWDMEQTERYLRAQDALPLTDYIPIPDVSVTALHASGFLMDSVVPYAAVSRGRIDGGVRDDDIDYTILGLHLLETYGPAYRTFDVAYEWLHRLPLYQTYTAERAAYNNLVREIPLEEVGEFHNPFREWIGALIRADVFGYVRPGHPRAAATMAYNDAVLSHRSNGIYGAMWAAALISSAFVAESPEESIELSLAQIPPTSRLAEEIRTVRDHHRAGRPWGESVRGISVRHPGMSWVHTINNAGALTAALLWGGGDFTDTIALAVLAGLDTDSIGATAGSWAGAYVGYDRIPRHWLEPLRGRTHSALFGFADIDLDDLATRTLRHLPHSGS</sequence>
<dbReference type="STRING" id="381665.SAMN05216554_0462"/>
<evidence type="ECO:0000313" key="2">
    <source>
        <dbReference type="EMBL" id="SDY48398.1"/>
    </source>
</evidence>
<dbReference type="Pfam" id="PF03747">
    <property type="entry name" value="ADP_ribosyl_GH"/>
    <property type="match status" value="1"/>
</dbReference>
<keyword evidence="3" id="KW-1185">Reference proteome</keyword>
<evidence type="ECO:0000256" key="1">
    <source>
        <dbReference type="PIRSR" id="PIRSR605502-1"/>
    </source>
</evidence>